<keyword evidence="4" id="KW-1185">Reference proteome</keyword>
<name>A0AAD9PGU7_9APIC</name>
<dbReference type="EMBL" id="JALLKP010000079">
    <property type="protein sequence ID" value="KAK2194596.1"/>
    <property type="molecule type" value="Genomic_DNA"/>
</dbReference>
<accession>A0AAD9PGU7</accession>
<evidence type="ECO:0000313" key="4">
    <source>
        <dbReference type="Proteomes" id="UP001214638"/>
    </source>
</evidence>
<feature type="region of interest" description="Disordered" evidence="1">
    <location>
        <begin position="221"/>
        <end position="242"/>
    </location>
</feature>
<protein>
    <submittedName>
        <fullName evidence="2">Uncharacterized protein</fullName>
    </submittedName>
</protein>
<dbReference type="GeneID" id="94337206"/>
<dbReference type="AlphaFoldDB" id="A0AAD9PGU7"/>
<evidence type="ECO:0000313" key="2">
    <source>
        <dbReference type="EMBL" id="KAK2194596.1"/>
    </source>
</evidence>
<feature type="compositionally biased region" description="Basic and acidic residues" evidence="1">
    <location>
        <begin position="221"/>
        <end position="233"/>
    </location>
</feature>
<dbReference type="RefSeq" id="XP_067802079.1">
    <property type="nucleotide sequence ID" value="XM_067947928.1"/>
</dbReference>
<comment type="caution">
    <text evidence="2">The sequence shown here is derived from an EMBL/GenBank/DDBJ whole genome shotgun (WGS) entry which is preliminary data.</text>
</comment>
<proteinExistence type="predicted"/>
<gene>
    <name evidence="3" type="ORF">BdWA1_002909</name>
    <name evidence="2" type="ORF">BdWA1_003934</name>
</gene>
<evidence type="ECO:0000313" key="3">
    <source>
        <dbReference type="EMBL" id="KAK2195236.1"/>
    </source>
</evidence>
<organism evidence="2 4">
    <name type="scientific">Babesia duncani</name>
    <dbReference type="NCBI Taxonomy" id="323732"/>
    <lineage>
        <taxon>Eukaryota</taxon>
        <taxon>Sar</taxon>
        <taxon>Alveolata</taxon>
        <taxon>Apicomplexa</taxon>
        <taxon>Aconoidasida</taxon>
        <taxon>Piroplasmida</taxon>
        <taxon>Babesiidae</taxon>
        <taxon>Babesia</taxon>
    </lineage>
</organism>
<dbReference type="KEGG" id="bdw:94337206"/>
<dbReference type="EMBL" id="JALLKP010000004">
    <property type="protein sequence ID" value="KAK2195236.1"/>
    <property type="molecule type" value="Genomic_DNA"/>
</dbReference>
<evidence type="ECO:0000256" key="1">
    <source>
        <dbReference type="SAM" id="MobiDB-lite"/>
    </source>
</evidence>
<reference evidence="2" key="1">
    <citation type="journal article" date="2023" name="Nat. Microbiol.">
        <title>Babesia duncani multi-omics identifies virulence factors and drug targets.</title>
        <authorList>
            <person name="Singh P."/>
            <person name="Lonardi S."/>
            <person name="Liang Q."/>
            <person name="Vydyam P."/>
            <person name="Khabirova E."/>
            <person name="Fang T."/>
            <person name="Gihaz S."/>
            <person name="Thekkiniath J."/>
            <person name="Munshi M."/>
            <person name="Abel S."/>
            <person name="Ciampossin L."/>
            <person name="Batugedara G."/>
            <person name="Gupta M."/>
            <person name="Lu X.M."/>
            <person name="Lenz T."/>
            <person name="Chakravarty S."/>
            <person name="Cornillot E."/>
            <person name="Hu Y."/>
            <person name="Ma W."/>
            <person name="Gonzalez L.M."/>
            <person name="Sanchez S."/>
            <person name="Estrada K."/>
            <person name="Sanchez-Flores A."/>
            <person name="Montero E."/>
            <person name="Harb O.S."/>
            <person name="Le Roch K.G."/>
            <person name="Mamoun C.B."/>
        </authorList>
    </citation>
    <scope>NUCLEOTIDE SEQUENCE</scope>
    <source>
        <strain evidence="2">WA1</strain>
    </source>
</reference>
<dbReference type="Proteomes" id="UP001214638">
    <property type="component" value="Unassembled WGS sequence"/>
</dbReference>
<sequence length="268" mass="30762">MLLCIHFSEQLKLVSLDIDKKSFEFEPKDLVIPDSFVPVYIDGYISKQHKVNPFLINLFFKDSSSNKWYCYFFIFTNDKLVNLETPLTAYGYEKITAGSGTYYKVRKNDGLLIDNELLPEDIFKNNLITEDGSVIEEIDMKSIQIKLKSELESGSIVTYTSKYKGTFSERNCCFCDCCIRKGYTKGPYRYKLMSDNPTVSEAPKKKRWYSLGHFCNKKAAEKSSNEENCVKEEPEQDNVVTGKRMQDLVAAENSVGNIDINDYSVKAE</sequence>